<accession>A0A0F8YWQ4</accession>
<comment type="caution">
    <text evidence="1">The sequence shown here is derived from an EMBL/GenBank/DDBJ whole genome shotgun (WGS) entry which is preliminary data.</text>
</comment>
<evidence type="ECO:0000313" key="1">
    <source>
        <dbReference type="EMBL" id="KKK78300.1"/>
    </source>
</evidence>
<reference evidence="1" key="1">
    <citation type="journal article" date="2015" name="Nature">
        <title>Complex archaea that bridge the gap between prokaryotes and eukaryotes.</title>
        <authorList>
            <person name="Spang A."/>
            <person name="Saw J.H."/>
            <person name="Jorgensen S.L."/>
            <person name="Zaremba-Niedzwiedzka K."/>
            <person name="Martijn J."/>
            <person name="Lind A.E."/>
            <person name="van Eijk R."/>
            <person name="Schleper C."/>
            <person name="Guy L."/>
            <person name="Ettema T.J."/>
        </authorList>
    </citation>
    <scope>NUCLEOTIDE SEQUENCE</scope>
</reference>
<organism evidence="1">
    <name type="scientific">marine sediment metagenome</name>
    <dbReference type="NCBI Taxonomy" id="412755"/>
    <lineage>
        <taxon>unclassified sequences</taxon>
        <taxon>metagenomes</taxon>
        <taxon>ecological metagenomes</taxon>
    </lineage>
</organism>
<sequence length="132" mass="14854">MVSFLTDSPKPQTDYVSMDEPCVMLFEFNQPAADSQSVRRWRHIWVIRNDAGAEYREDLGPASDYGDAFVLPGGEPDYGIDGIVETVGRLIDCANDIKEHPFDSEGVVRTDLEGAYHDVMDQRRFILQGNTP</sequence>
<name>A0A0F8YWQ4_9ZZZZ</name>
<gene>
    <name evidence="1" type="ORF">LCGC14_2844950</name>
</gene>
<dbReference type="AlphaFoldDB" id="A0A0F8YWQ4"/>
<protein>
    <submittedName>
        <fullName evidence="1">Uncharacterized protein</fullName>
    </submittedName>
</protein>
<proteinExistence type="predicted"/>
<dbReference type="EMBL" id="LAZR01054552">
    <property type="protein sequence ID" value="KKK78300.1"/>
    <property type="molecule type" value="Genomic_DNA"/>
</dbReference>